<protein>
    <submittedName>
        <fullName evidence="1">Uncharacterized protein</fullName>
    </submittedName>
</protein>
<dbReference type="EMBL" id="JAMZIH010003000">
    <property type="protein sequence ID" value="KAJ1677090.1"/>
    <property type="molecule type" value="Genomic_DNA"/>
</dbReference>
<comment type="caution">
    <text evidence="1">The sequence shown here is derived from an EMBL/GenBank/DDBJ whole genome shotgun (WGS) entry which is preliminary data.</text>
</comment>
<keyword evidence="2" id="KW-1185">Reference proteome</keyword>
<sequence>MPPPNPEYMEQVFDNPMFQQMMQQLSSNPELFRSMMESHPMFSSLPEQQRELMLNPDMLRLLTNPDMMRSIARLQANMGRSGEVPPPVSTAPPASDAGGQQQQQSAPAFDPTALQSMLSSLGGFPGAGGNLGVSPQPPAQQLTIEEQREMYREQLMQLNDMGFFDEVQNLRALTATNGNVSAAVDYLLSHPY</sequence>
<name>A0ACC1HKJ0_9FUNG</name>
<dbReference type="Proteomes" id="UP001145114">
    <property type="component" value="Unassembled WGS sequence"/>
</dbReference>
<gene>
    <name evidence="1" type="ORF">EV182_006902</name>
</gene>
<proteinExistence type="predicted"/>
<feature type="non-terminal residue" evidence="1">
    <location>
        <position position="192"/>
    </location>
</feature>
<evidence type="ECO:0000313" key="1">
    <source>
        <dbReference type="EMBL" id="KAJ1677090.1"/>
    </source>
</evidence>
<accession>A0ACC1HKJ0</accession>
<evidence type="ECO:0000313" key="2">
    <source>
        <dbReference type="Proteomes" id="UP001145114"/>
    </source>
</evidence>
<organism evidence="1 2">
    <name type="scientific">Spiromyces aspiralis</name>
    <dbReference type="NCBI Taxonomy" id="68401"/>
    <lineage>
        <taxon>Eukaryota</taxon>
        <taxon>Fungi</taxon>
        <taxon>Fungi incertae sedis</taxon>
        <taxon>Zoopagomycota</taxon>
        <taxon>Kickxellomycotina</taxon>
        <taxon>Kickxellomycetes</taxon>
        <taxon>Kickxellales</taxon>
        <taxon>Kickxellaceae</taxon>
        <taxon>Spiromyces</taxon>
    </lineage>
</organism>
<reference evidence="1" key="1">
    <citation type="submission" date="2022-06" db="EMBL/GenBank/DDBJ databases">
        <title>Phylogenomic reconstructions and comparative analyses of Kickxellomycotina fungi.</title>
        <authorList>
            <person name="Reynolds N.K."/>
            <person name="Stajich J.E."/>
            <person name="Barry K."/>
            <person name="Grigoriev I.V."/>
            <person name="Crous P."/>
            <person name="Smith M.E."/>
        </authorList>
    </citation>
    <scope>NUCLEOTIDE SEQUENCE</scope>
    <source>
        <strain evidence="1">RSA 2271</strain>
    </source>
</reference>